<organism evidence="1 2">
    <name type="scientific">Mycolicibacterium wolinskyi</name>
    <dbReference type="NCBI Taxonomy" id="59750"/>
    <lineage>
        <taxon>Bacteria</taxon>
        <taxon>Bacillati</taxon>
        <taxon>Actinomycetota</taxon>
        <taxon>Actinomycetes</taxon>
        <taxon>Mycobacteriales</taxon>
        <taxon>Mycobacteriaceae</taxon>
        <taxon>Mycolicibacterium</taxon>
    </lineage>
</organism>
<dbReference type="Proteomes" id="UP000193964">
    <property type="component" value="Unassembled WGS sequence"/>
</dbReference>
<evidence type="ECO:0000313" key="2">
    <source>
        <dbReference type="Proteomes" id="UP000193964"/>
    </source>
</evidence>
<sequence>MHPGTPSSVPAPLLVYAVAKRTDATLQPLPGSTVTLLRRAAESELAESDDEDAVLVEQRILPWGPASDVDERRTAMYEYTVGYSHGEQLATWGFAISTDRSAIENDLASVQDAIDESNAHEQFDVLMRERPVLPWYIARPRAAKLL</sequence>
<dbReference type="AlphaFoldDB" id="A0A1X2FJB5"/>
<accession>A0A1X2FJB5</accession>
<reference evidence="1 2" key="1">
    <citation type="submission" date="2016-01" db="EMBL/GenBank/DDBJ databases">
        <title>The new phylogeny of the genus Mycobacterium.</title>
        <authorList>
            <person name="Tarcisio F."/>
            <person name="Conor M."/>
            <person name="Antonella G."/>
            <person name="Elisabetta G."/>
            <person name="Giulia F.S."/>
            <person name="Sara T."/>
            <person name="Anna F."/>
            <person name="Clotilde B."/>
            <person name="Roberto B."/>
            <person name="Veronica D.S."/>
            <person name="Fabio R."/>
            <person name="Monica P."/>
            <person name="Olivier J."/>
            <person name="Enrico T."/>
            <person name="Nicola S."/>
        </authorList>
    </citation>
    <scope>NUCLEOTIDE SEQUENCE [LARGE SCALE GENOMIC DNA]</scope>
    <source>
        <strain evidence="1 2">ATCC 700010</strain>
    </source>
</reference>
<dbReference type="EMBL" id="LQQA01000005">
    <property type="protein sequence ID" value="ORX18516.1"/>
    <property type="molecule type" value="Genomic_DNA"/>
</dbReference>
<evidence type="ECO:0000313" key="1">
    <source>
        <dbReference type="EMBL" id="ORX18516.1"/>
    </source>
</evidence>
<name>A0A1X2FJB5_9MYCO</name>
<proteinExistence type="predicted"/>
<gene>
    <name evidence="1" type="ORF">AWC31_14545</name>
</gene>
<dbReference type="OrthoDB" id="4625939at2"/>
<protein>
    <submittedName>
        <fullName evidence="1">Uncharacterized protein</fullName>
    </submittedName>
</protein>
<dbReference type="RefSeq" id="WP_085142703.1">
    <property type="nucleotide sequence ID" value="NZ_JACKUA010000023.1"/>
</dbReference>
<comment type="caution">
    <text evidence="1">The sequence shown here is derived from an EMBL/GenBank/DDBJ whole genome shotgun (WGS) entry which is preliminary data.</text>
</comment>